<reference evidence="2" key="1">
    <citation type="submission" date="2023-01" db="EMBL/GenBank/DDBJ databases">
        <title>The diversity of Class Acidimicrobiia in South China Sea sediment environments and the proposal of Iamia marina sp. nov., a novel species of the genus Iamia.</title>
        <authorList>
            <person name="He Y."/>
            <person name="Tian X."/>
        </authorList>
    </citation>
    <scope>NUCLEOTIDE SEQUENCE</scope>
    <source>
        <strain evidence="2">DSM 19957</strain>
    </source>
</reference>
<sequence>MPDVTISDESAALLRELRAGLRAEHGDDRTEAALVDDAIRRVHRGFVGLPPGAGGPEAPTGPFRKWASDRPAEVLLRQVDALTFRLAQPFRYDDGSRRFEVPEGDVTDLASVPRFLTWLVPRYGRHTLAALLHDHLQDDTAVSSVEADLVFRDAMADTGVPVARRWLMWSAVALRTEWLAGGLHRLRAAVWDVAFSLVALVVWSLLVVGTVLGGGPGFVAGAALVGAALAAPVVLSWVFGRAWRVGAISGVALVLVTVPAALVLLALGVYVVVERVTERLCVPRPARNPSLTRHLCDPAEPAGP</sequence>
<dbReference type="Pfam" id="PF07087">
    <property type="entry name" value="DUF1353"/>
    <property type="match status" value="1"/>
</dbReference>
<dbReference type="RefSeq" id="WP_272737147.1">
    <property type="nucleotide sequence ID" value="NZ_CP116942.1"/>
</dbReference>
<dbReference type="KEGG" id="ima:PO878_02680"/>
<evidence type="ECO:0000256" key="1">
    <source>
        <dbReference type="SAM" id="Phobius"/>
    </source>
</evidence>
<dbReference type="EMBL" id="CP116942">
    <property type="protein sequence ID" value="WCO67626.1"/>
    <property type="molecule type" value="Genomic_DNA"/>
</dbReference>
<dbReference type="AlphaFoldDB" id="A0AAF0BS31"/>
<dbReference type="Proteomes" id="UP001216390">
    <property type="component" value="Chromosome"/>
</dbReference>
<organism evidence="2 3">
    <name type="scientific">Iamia majanohamensis</name>
    <dbReference type="NCBI Taxonomy" id="467976"/>
    <lineage>
        <taxon>Bacteria</taxon>
        <taxon>Bacillati</taxon>
        <taxon>Actinomycetota</taxon>
        <taxon>Acidimicrobiia</taxon>
        <taxon>Acidimicrobiales</taxon>
        <taxon>Iamiaceae</taxon>
        <taxon>Iamia</taxon>
    </lineage>
</organism>
<feature type="transmembrane region" description="Helical" evidence="1">
    <location>
        <begin position="251"/>
        <end position="273"/>
    </location>
</feature>
<dbReference type="InterPro" id="IPR010767">
    <property type="entry name" value="Phage_CGC-2007_Cje0229"/>
</dbReference>
<keyword evidence="1" id="KW-1133">Transmembrane helix</keyword>
<proteinExistence type="predicted"/>
<feature type="transmembrane region" description="Helical" evidence="1">
    <location>
        <begin position="189"/>
        <end position="212"/>
    </location>
</feature>
<keyword evidence="3" id="KW-1185">Reference proteome</keyword>
<evidence type="ECO:0000313" key="2">
    <source>
        <dbReference type="EMBL" id="WCO67626.1"/>
    </source>
</evidence>
<evidence type="ECO:0000313" key="3">
    <source>
        <dbReference type="Proteomes" id="UP001216390"/>
    </source>
</evidence>
<accession>A0AAF0BS31</accession>
<keyword evidence="1" id="KW-0812">Transmembrane</keyword>
<name>A0AAF0BS31_9ACTN</name>
<feature type="transmembrane region" description="Helical" evidence="1">
    <location>
        <begin position="218"/>
        <end position="239"/>
    </location>
</feature>
<keyword evidence="1" id="KW-0472">Membrane</keyword>
<gene>
    <name evidence="2" type="ORF">PO878_02680</name>
</gene>
<protein>
    <submittedName>
        <fullName evidence="2">DUF1353 domain-containing protein</fullName>
    </submittedName>
</protein>